<proteinExistence type="predicted"/>
<feature type="compositionally biased region" description="Basic and acidic residues" evidence="3">
    <location>
        <begin position="366"/>
        <end position="378"/>
    </location>
</feature>
<feature type="region of interest" description="Disordered" evidence="3">
    <location>
        <begin position="366"/>
        <end position="395"/>
    </location>
</feature>
<dbReference type="AlphaFoldDB" id="A0A3G2S2I5"/>
<dbReference type="PROSITE" id="PS50961">
    <property type="entry name" value="HTH_LA"/>
    <property type="match status" value="1"/>
</dbReference>
<dbReference type="Proteomes" id="UP000269793">
    <property type="component" value="Chromosome II"/>
</dbReference>
<feature type="region of interest" description="Disordered" evidence="3">
    <location>
        <begin position="335"/>
        <end position="354"/>
    </location>
</feature>
<reference evidence="5 6" key="1">
    <citation type="submission" date="2018-10" db="EMBL/GenBank/DDBJ databases">
        <title>Complete genome sequence of Malassezia restricta CBS 7877.</title>
        <authorList>
            <person name="Morand S.C."/>
            <person name="Bertignac M."/>
            <person name="Iltis A."/>
            <person name="Kolder I."/>
            <person name="Pirovano W."/>
            <person name="Jourdain R."/>
            <person name="Clavaud C."/>
        </authorList>
    </citation>
    <scope>NUCLEOTIDE SEQUENCE [LARGE SCALE GENOMIC DNA]</scope>
    <source>
        <strain evidence="5 6">CBS 7877</strain>
    </source>
</reference>
<evidence type="ECO:0000259" key="4">
    <source>
        <dbReference type="PROSITE" id="PS50961"/>
    </source>
</evidence>
<evidence type="ECO:0000256" key="3">
    <source>
        <dbReference type="SAM" id="MobiDB-lite"/>
    </source>
</evidence>
<keyword evidence="6" id="KW-1185">Reference proteome</keyword>
<dbReference type="InterPro" id="IPR006630">
    <property type="entry name" value="La_HTH"/>
</dbReference>
<evidence type="ECO:0000256" key="2">
    <source>
        <dbReference type="PROSITE-ProRule" id="PRU00332"/>
    </source>
</evidence>
<protein>
    <submittedName>
        <fullName evidence="5">La-related protein 1B</fullName>
    </submittedName>
</protein>
<dbReference type="VEuPathDB" id="FungiDB:DNF11_1235"/>
<dbReference type="CDD" id="cd07323">
    <property type="entry name" value="LAM"/>
    <property type="match status" value="1"/>
</dbReference>
<dbReference type="SUPFAM" id="SSF46785">
    <property type="entry name" value="Winged helix' DNA-binding domain"/>
    <property type="match status" value="1"/>
</dbReference>
<evidence type="ECO:0000313" key="5">
    <source>
        <dbReference type="EMBL" id="AYO42185.1"/>
    </source>
</evidence>
<dbReference type="SMART" id="SM00715">
    <property type="entry name" value="LA"/>
    <property type="match status" value="1"/>
</dbReference>
<feature type="compositionally biased region" description="Polar residues" evidence="3">
    <location>
        <begin position="379"/>
        <end position="395"/>
    </location>
</feature>
<feature type="region of interest" description="Disordered" evidence="3">
    <location>
        <begin position="187"/>
        <end position="227"/>
    </location>
</feature>
<evidence type="ECO:0000313" key="6">
    <source>
        <dbReference type="Proteomes" id="UP000269793"/>
    </source>
</evidence>
<feature type="compositionally biased region" description="Basic and acidic residues" evidence="3">
    <location>
        <begin position="119"/>
        <end position="128"/>
    </location>
</feature>
<organism evidence="5 6">
    <name type="scientific">Malassezia restricta (strain ATCC 96810 / NBRC 103918 / CBS 7877)</name>
    <name type="common">Seborrheic dermatitis infection agent</name>
    <dbReference type="NCBI Taxonomy" id="425264"/>
    <lineage>
        <taxon>Eukaryota</taxon>
        <taxon>Fungi</taxon>
        <taxon>Dikarya</taxon>
        <taxon>Basidiomycota</taxon>
        <taxon>Ustilaginomycotina</taxon>
        <taxon>Malasseziomycetes</taxon>
        <taxon>Malasseziales</taxon>
        <taxon>Malasseziaceae</taxon>
        <taxon>Malassezia</taxon>
    </lineage>
</organism>
<dbReference type="InterPro" id="IPR036388">
    <property type="entry name" value="WH-like_DNA-bd_sf"/>
</dbReference>
<feature type="compositionally biased region" description="Polar residues" evidence="3">
    <location>
        <begin position="189"/>
        <end position="227"/>
    </location>
</feature>
<dbReference type="InterPro" id="IPR045180">
    <property type="entry name" value="La_dom_prot"/>
</dbReference>
<feature type="region of interest" description="Disordered" evidence="3">
    <location>
        <begin position="30"/>
        <end position="156"/>
    </location>
</feature>
<dbReference type="STRING" id="425264.A0A3G2S2I5"/>
<feature type="compositionally biased region" description="Polar residues" evidence="3">
    <location>
        <begin position="94"/>
        <end position="106"/>
    </location>
</feature>
<feature type="compositionally biased region" description="Polar residues" evidence="3">
    <location>
        <begin position="129"/>
        <end position="156"/>
    </location>
</feature>
<evidence type="ECO:0000256" key="1">
    <source>
        <dbReference type="ARBA" id="ARBA00022884"/>
    </source>
</evidence>
<keyword evidence="1 2" id="KW-0694">RNA-binding</keyword>
<dbReference type="Pfam" id="PF05383">
    <property type="entry name" value="La"/>
    <property type="match status" value="1"/>
</dbReference>
<dbReference type="InterPro" id="IPR036390">
    <property type="entry name" value="WH_DNA-bd_sf"/>
</dbReference>
<accession>A0A3G2S2I5</accession>
<feature type="compositionally biased region" description="Low complexity" evidence="3">
    <location>
        <begin position="46"/>
        <end position="74"/>
    </location>
</feature>
<dbReference type="PANTHER" id="PTHR22792">
    <property type="entry name" value="LUPUS LA PROTEIN-RELATED"/>
    <property type="match status" value="1"/>
</dbReference>
<dbReference type="GO" id="GO:0003723">
    <property type="term" value="F:RNA binding"/>
    <property type="evidence" value="ECO:0007669"/>
    <property type="project" value="UniProtKB-UniRule"/>
</dbReference>
<dbReference type="Gene3D" id="1.10.10.10">
    <property type="entry name" value="Winged helix-like DNA-binding domain superfamily/Winged helix DNA-binding domain"/>
    <property type="match status" value="1"/>
</dbReference>
<gene>
    <name evidence="5" type="primary">LARP1B</name>
    <name evidence="5" type="ORF">DNF11_1235</name>
</gene>
<dbReference type="EMBL" id="CP033149">
    <property type="protein sequence ID" value="AYO42185.1"/>
    <property type="molecule type" value="Genomic_DNA"/>
</dbReference>
<sequence length="568" mass="62037">MTTSPWTTKSGTRSGPTVSYAQRLRQANAAADFTANERDQSKSKKISVNESSPASASSEALSSSSTITHSPKSVPLKVAEPPSTSPGSPPHSAQGESESELSNGNDNVWELRMRRRHQRDLYPRHHSDSSSTQHTNPTSKKSSHSQTSNASSVQNDSELALDDIANDAWLQRIHMLNGGKSAPLFVKHLTSTPDKPSLSSSTGDVSESHESNNVTSHAMSSSAPDTTMTNGWSQSWLYQPGPQPVFLMTPYGLLPSNATIPATYADGSFSPHRSMDSYHHHMRHDAPFPMGYPRMVPMQDKLEGSVWSRRGRAGRGRGSSRAPVITHAMQNGAVAMQPAQRPEGPASLPDGYPHQLVKTKQDEFYDKSHADSHQHHINNESNTASSTSYSGHAPNAQNEKAFLSSYGPYAAPYMNQPGAPAAPYSMPVLTYVAMDPNASSPVPTPVFPYYVPAATPPTDASVLSEHLRAQVEFYFSDANLASDFFLRQKMDDQGFVALETILGFKRLRSMFKNAVSNASTDEPQSIPEEGQKETLRSALAQSQVLELNHDHTKVRRQNGWQSYLLPPN</sequence>
<name>A0A3G2S2I5_MALR7</name>
<feature type="domain" description="HTH La-type RNA-binding" evidence="4">
    <location>
        <begin position="457"/>
        <end position="565"/>
    </location>
</feature>
<dbReference type="OrthoDB" id="340227at2759"/>